<dbReference type="EMBL" id="JADGIZ020000017">
    <property type="protein sequence ID" value="KAL2916342.1"/>
    <property type="molecule type" value="Genomic_DNA"/>
</dbReference>
<reference evidence="2 3" key="1">
    <citation type="submission" date="2023-09" db="EMBL/GenBank/DDBJ databases">
        <title>Pangenome analysis of Batrachochytrium dendrobatidis and related Chytrids.</title>
        <authorList>
            <person name="Yacoub M.N."/>
            <person name="Stajich J.E."/>
            <person name="James T.Y."/>
        </authorList>
    </citation>
    <scope>NUCLEOTIDE SEQUENCE [LARGE SCALE GENOMIC DNA]</scope>
    <source>
        <strain evidence="2 3">JEL0888</strain>
    </source>
</reference>
<keyword evidence="3" id="KW-1185">Reference proteome</keyword>
<protein>
    <submittedName>
        <fullName evidence="2">Uncharacterized protein</fullName>
    </submittedName>
</protein>
<evidence type="ECO:0000313" key="2">
    <source>
        <dbReference type="EMBL" id="KAL2916342.1"/>
    </source>
</evidence>
<name>A0ABR4N9Z6_9FUNG</name>
<feature type="region of interest" description="Disordered" evidence="1">
    <location>
        <begin position="135"/>
        <end position="162"/>
    </location>
</feature>
<sequence length="229" mass="24564">MVEPFRRNRLLLGALAPAMVLVAVMLLLMSLIHTTLTSPPPALGLRRNTALASGLANRANMTSDFGELDGPLSAQRVQELGVQLQALRARRGHWTGGAFDAEIDGFNGGKHRLMVALGRELGRPGTPAVRVVGTLGEPDDRGTPGGLAPLMPGPAMPDGSRASFVDTQDAENAHDAEDAQDGASAWLSQQGRPLLVLVYEWRGKHDMLWFAVDAETETVVRSGWWSALE</sequence>
<dbReference type="Proteomes" id="UP001527925">
    <property type="component" value="Unassembled WGS sequence"/>
</dbReference>
<gene>
    <name evidence="2" type="ORF">HK105_204098</name>
</gene>
<evidence type="ECO:0000256" key="1">
    <source>
        <dbReference type="SAM" id="MobiDB-lite"/>
    </source>
</evidence>
<evidence type="ECO:0000313" key="3">
    <source>
        <dbReference type="Proteomes" id="UP001527925"/>
    </source>
</evidence>
<comment type="caution">
    <text evidence="2">The sequence shown here is derived from an EMBL/GenBank/DDBJ whole genome shotgun (WGS) entry which is preliminary data.</text>
</comment>
<accession>A0ABR4N9Z6</accession>
<organism evidence="2 3">
    <name type="scientific">Polyrhizophydium stewartii</name>
    <dbReference type="NCBI Taxonomy" id="2732419"/>
    <lineage>
        <taxon>Eukaryota</taxon>
        <taxon>Fungi</taxon>
        <taxon>Fungi incertae sedis</taxon>
        <taxon>Chytridiomycota</taxon>
        <taxon>Chytridiomycota incertae sedis</taxon>
        <taxon>Chytridiomycetes</taxon>
        <taxon>Rhizophydiales</taxon>
        <taxon>Rhizophydiales incertae sedis</taxon>
        <taxon>Polyrhizophydium</taxon>
    </lineage>
</organism>
<proteinExistence type="predicted"/>